<gene>
    <name evidence="4" type="ORF">EDM56_01020</name>
</gene>
<dbReference type="Proteomes" id="UP000271031">
    <property type="component" value="Unassembled WGS sequence"/>
</dbReference>
<keyword evidence="2" id="KW-0378">Hydrolase</keyword>
<dbReference type="PANTHER" id="PTHR43046">
    <property type="entry name" value="GDP-MANNOSE MANNOSYL HYDROLASE"/>
    <property type="match status" value="1"/>
</dbReference>
<proteinExistence type="predicted"/>
<reference evidence="4 5" key="1">
    <citation type="submission" date="2018-10" db="EMBL/GenBank/DDBJ databases">
        <title>Phylogenomics of Brevibacillus.</title>
        <authorList>
            <person name="Dunlap C."/>
        </authorList>
    </citation>
    <scope>NUCLEOTIDE SEQUENCE [LARGE SCALE GENOMIC DNA]</scope>
    <source>
        <strain evidence="4 5">JCM 15716</strain>
    </source>
</reference>
<dbReference type="PANTHER" id="PTHR43046:SF14">
    <property type="entry name" value="MUTT_NUDIX FAMILY PROTEIN"/>
    <property type="match status" value="1"/>
</dbReference>
<keyword evidence="5" id="KW-1185">Reference proteome</keyword>
<dbReference type="InterPro" id="IPR020084">
    <property type="entry name" value="NUDIX_hydrolase_CS"/>
</dbReference>
<dbReference type="InterPro" id="IPR000086">
    <property type="entry name" value="NUDIX_hydrolase_dom"/>
</dbReference>
<dbReference type="AlphaFoldDB" id="A0A3M8DVV7"/>
<dbReference type="SUPFAM" id="SSF55811">
    <property type="entry name" value="Nudix"/>
    <property type="match status" value="1"/>
</dbReference>
<evidence type="ECO:0000256" key="2">
    <source>
        <dbReference type="ARBA" id="ARBA00022801"/>
    </source>
</evidence>
<comment type="caution">
    <text evidence="4">The sequence shown here is derived from an EMBL/GenBank/DDBJ whole genome shotgun (WGS) entry which is preliminary data.</text>
</comment>
<organism evidence="4 5">
    <name type="scientific">Brevibacillus fluminis</name>
    <dbReference type="NCBI Taxonomy" id="511487"/>
    <lineage>
        <taxon>Bacteria</taxon>
        <taxon>Bacillati</taxon>
        <taxon>Bacillota</taxon>
        <taxon>Bacilli</taxon>
        <taxon>Bacillales</taxon>
        <taxon>Paenibacillaceae</taxon>
        <taxon>Brevibacillus</taxon>
    </lineage>
</organism>
<dbReference type="PROSITE" id="PS51462">
    <property type="entry name" value="NUDIX"/>
    <property type="match status" value="1"/>
</dbReference>
<dbReference type="Pfam" id="PF00293">
    <property type="entry name" value="NUDIX"/>
    <property type="match status" value="1"/>
</dbReference>
<evidence type="ECO:0000256" key="1">
    <source>
        <dbReference type="ARBA" id="ARBA00001946"/>
    </source>
</evidence>
<sequence length="140" mass="15873">MAEQYPRIGVGAVILNERNEILLVWRNRNPEKDTWSIPGGKVDLYEQLETTVVREIKEEVNLDVEIEQLLCMAETIDPALGEHWVSSIYKVRIIGGEARNMEEGGAIGDMRWFALDQLPPNLACFTVPAVRALKQLELAR</sequence>
<dbReference type="EMBL" id="RHHQ01000003">
    <property type="protein sequence ID" value="RNB92313.1"/>
    <property type="molecule type" value="Genomic_DNA"/>
</dbReference>
<dbReference type="InterPro" id="IPR015797">
    <property type="entry name" value="NUDIX_hydrolase-like_dom_sf"/>
</dbReference>
<evidence type="ECO:0000259" key="3">
    <source>
        <dbReference type="PROSITE" id="PS51462"/>
    </source>
</evidence>
<evidence type="ECO:0000313" key="5">
    <source>
        <dbReference type="Proteomes" id="UP000271031"/>
    </source>
</evidence>
<comment type="cofactor">
    <cofactor evidence="1">
        <name>Mg(2+)</name>
        <dbReference type="ChEBI" id="CHEBI:18420"/>
    </cofactor>
</comment>
<dbReference type="PROSITE" id="PS00893">
    <property type="entry name" value="NUDIX_BOX"/>
    <property type="match status" value="1"/>
</dbReference>
<name>A0A3M8DVV7_9BACL</name>
<dbReference type="OrthoDB" id="9787880at2"/>
<feature type="domain" description="Nudix hydrolase" evidence="3">
    <location>
        <begin position="5"/>
        <end position="137"/>
    </location>
</feature>
<dbReference type="RefSeq" id="WP_122916019.1">
    <property type="nucleotide sequence ID" value="NZ_RHHQ01000003.1"/>
</dbReference>
<protein>
    <submittedName>
        <fullName evidence="4">NUDIX domain-containing protein</fullName>
    </submittedName>
</protein>
<dbReference type="Gene3D" id="3.90.79.10">
    <property type="entry name" value="Nucleoside Triphosphate Pyrophosphohydrolase"/>
    <property type="match status" value="1"/>
</dbReference>
<accession>A0A3M8DVV7</accession>
<dbReference type="GO" id="GO:0016787">
    <property type="term" value="F:hydrolase activity"/>
    <property type="evidence" value="ECO:0007669"/>
    <property type="project" value="UniProtKB-KW"/>
</dbReference>
<evidence type="ECO:0000313" key="4">
    <source>
        <dbReference type="EMBL" id="RNB92313.1"/>
    </source>
</evidence>